<organism evidence="2 3">
    <name type="scientific">Henosepilachna vigintioctopunctata</name>
    <dbReference type="NCBI Taxonomy" id="420089"/>
    <lineage>
        <taxon>Eukaryota</taxon>
        <taxon>Metazoa</taxon>
        <taxon>Ecdysozoa</taxon>
        <taxon>Arthropoda</taxon>
        <taxon>Hexapoda</taxon>
        <taxon>Insecta</taxon>
        <taxon>Pterygota</taxon>
        <taxon>Neoptera</taxon>
        <taxon>Endopterygota</taxon>
        <taxon>Coleoptera</taxon>
        <taxon>Polyphaga</taxon>
        <taxon>Cucujiformia</taxon>
        <taxon>Coccinelloidea</taxon>
        <taxon>Coccinellidae</taxon>
        <taxon>Epilachninae</taxon>
        <taxon>Epilachnini</taxon>
        <taxon>Henosepilachna</taxon>
    </lineage>
</organism>
<gene>
    <name evidence="2" type="ORF">WA026_006817</name>
</gene>
<dbReference type="Proteomes" id="UP001431783">
    <property type="component" value="Unassembled WGS sequence"/>
</dbReference>
<dbReference type="Pfam" id="PF07258">
    <property type="entry name" value="COMM_domain"/>
    <property type="match status" value="1"/>
</dbReference>
<evidence type="ECO:0000313" key="2">
    <source>
        <dbReference type="EMBL" id="KAK9879755.1"/>
    </source>
</evidence>
<protein>
    <recommendedName>
        <fullName evidence="1">COMM domain-containing protein</fullName>
    </recommendedName>
</protein>
<dbReference type="PANTHER" id="PTHR15857">
    <property type="entry name" value="COMM DOMAIN CONTAINING PROTEIN 2"/>
    <property type="match status" value="1"/>
</dbReference>
<comment type="caution">
    <text evidence="2">The sequence shown here is derived from an EMBL/GenBank/DDBJ whole genome shotgun (WGS) entry which is preliminary data.</text>
</comment>
<sequence length="207" mass="23955">MLISLRNDHKEHLSLLKDKSIQVLVDFCKLAIDYLNNGPNEKLYKTAADKLSVNVESIQNCVVGLVNLVLLFCKHKLNEADFRDSILTLGFTEEQEVILNKFYQARKNEITEILNKLHVKEPHFDNLEWRCELLVASRCMPQQVTPIITMDLSLKTQKEDQLGHDVKHYILQTDVNNLAHISNELEKALLESTSRHCRKLQKHLSNQ</sequence>
<accession>A0AAW1UI43</accession>
<evidence type="ECO:0000313" key="3">
    <source>
        <dbReference type="Proteomes" id="UP001431783"/>
    </source>
</evidence>
<proteinExistence type="predicted"/>
<dbReference type="AlphaFoldDB" id="A0AAW1UI43"/>
<dbReference type="Pfam" id="PF21672">
    <property type="entry name" value="COMM_HN"/>
    <property type="match status" value="1"/>
</dbReference>
<evidence type="ECO:0000259" key="1">
    <source>
        <dbReference type="PROSITE" id="PS51269"/>
    </source>
</evidence>
<reference evidence="2 3" key="1">
    <citation type="submission" date="2023-03" db="EMBL/GenBank/DDBJ databases">
        <title>Genome insight into feeding habits of ladybird beetles.</title>
        <authorList>
            <person name="Li H.-S."/>
            <person name="Huang Y.-H."/>
            <person name="Pang H."/>
        </authorList>
    </citation>
    <scope>NUCLEOTIDE SEQUENCE [LARGE SCALE GENOMIC DNA]</scope>
    <source>
        <strain evidence="2">SYSU_2023b</strain>
        <tissue evidence="2">Whole body</tissue>
    </source>
</reference>
<dbReference type="InterPro" id="IPR037354">
    <property type="entry name" value="Commd2"/>
</dbReference>
<keyword evidence="3" id="KW-1185">Reference proteome</keyword>
<dbReference type="PROSITE" id="PS51269">
    <property type="entry name" value="COMM"/>
    <property type="match status" value="1"/>
</dbReference>
<dbReference type="PANTHER" id="PTHR15857:SF0">
    <property type="entry name" value="COMM DOMAIN-CONTAINING PROTEIN 2"/>
    <property type="match status" value="1"/>
</dbReference>
<dbReference type="InterPro" id="IPR017920">
    <property type="entry name" value="COMM"/>
</dbReference>
<feature type="domain" description="COMM" evidence="1">
    <location>
        <begin position="123"/>
        <end position="196"/>
    </location>
</feature>
<dbReference type="EMBL" id="JARQZJ010000062">
    <property type="protein sequence ID" value="KAK9879755.1"/>
    <property type="molecule type" value="Genomic_DNA"/>
</dbReference>
<name>A0AAW1UI43_9CUCU</name>